<organism evidence="3 4">
    <name type="scientific">Caenorhabditis elegans</name>
    <dbReference type="NCBI Taxonomy" id="6239"/>
    <lineage>
        <taxon>Eukaryota</taxon>
        <taxon>Metazoa</taxon>
        <taxon>Ecdysozoa</taxon>
        <taxon>Nematoda</taxon>
        <taxon>Chromadorea</taxon>
        <taxon>Rhabditida</taxon>
        <taxon>Rhabditina</taxon>
        <taxon>Rhabditomorpha</taxon>
        <taxon>Rhabditoidea</taxon>
        <taxon>Rhabditidae</taxon>
        <taxon>Peloderinae</taxon>
        <taxon>Caenorhabditis</taxon>
    </lineage>
</organism>
<dbReference type="WormBase" id="K08H2.2">
    <property type="protein sequence ID" value="CE06160"/>
    <property type="gene ID" value="WBGene00010689"/>
</dbReference>
<dbReference type="FunCoup" id="Q21366">
    <property type="interactions" value="274"/>
</dbReference>
<dbReference type="UCSC" id="K08H2.2">
    <property type="organism name" value="c. elegans"/>
</dbReference>
<reference evidence="3 4" key="1">
    <citation type="journal article" date="1998" name="Science">
        <title>Genome sequence of the nematode C. elegans: a platform for investigating biology.</title>
        <authorList>
            <consortium name="The C. elegans sequencing consortium"/>
            <person name="Sulson J.E."/>
            <person name="Waterston R."/>
        </authorList>
    </citation>
    <scope>NUCLEOTIDE SEQUENCE [LARGE SCALE GENOMIC DNA]</scope>
    <source>
        <strain evidence="3 4">Bristol N2</strain>
    </source>
</reference>
<dbReference type="AlphaFoldDB" id="Q21366"/>
<dbReference type="HOGENOM" id="CLU_1367339_0_0_1"/>
<evidence type="ECO:0000256" key="1">
    <source>
        <dbReference type="SAM" id="Coils"/>
    </source>
</evidence>
<sequence length="200" mass="22291">MSSFSVFVEDEESSNQLIQEAAVASKIAMDLVVRSSGRNGNKVELAEKMLAAAMAASASIYVNAIKRKEEEKKLKEEEEMRQKAVLEEHNKLSPELKKMVDLMYASIKPHVDVFPDAPQPEDIAIPTGGLAKCECSPGCTKELPQPAYQIIKNEEQDKRWNVRKETRVIIVPKPSSAEEKVNVETGHKKKKSKGKKVAKE</sequence>
<keyword evidence="4" id="KW-1185">Reference proteome</keyword>
<dbReference type="PANTHER" id="PTHR36942:SF1">
    <property type="entry name" value="IMMUNITY PROTEIN 72 OF POLYMORPHIC TOXIN SYSTEM-RELATED"/>
    <property type="match status" value="1"/>
</dbReference>
<proteinExistence type="predicted"/>
<feature type="region of interest" description="Disordered" evidence="2">
    <location>
        <begin position="173"/>
        <end position="200"/>
    </location>
</feature>
<dbReference type="RefSeq" id="NP_510195.1">
    <property type="nucleotide sequence ID" value="NM_077794.1"/>
</dbReference>
<feature type="coiled-coil region" evidence="1">
    <location>
        <begin position="58"/>
        <end position="87"/>
    </location>
</feature>
<dbReference type="Proteomes" id="UP000001940">
    <property type="component" value="Chromosome X"/>
</dbReference>
<dbReference type="STRING" id="6239.K08H2.2.1"/>
<accession>Q21366</accession>
<dbReference type="InParanoid" id="Q21366"/>
<dbReference type="KEGG" id="cel:CELE_K08H2.2"/>
<dbReference type="CTD" id="187175"/>
<name>Q21366_CAEEL</name>
<dbReference type="EMBL" id="BX284606">
    <property type="protein sequence ID" value="CAA94148.1"/>
    <property type="molecule type" value="Genomic_DNA"/>
</dbReference>
<evidence type="ECO:0000313" key="4">
    <source>
        <dbReference type="Proteomes" id="UP000001940"/>
    </source>
</evidence>
<dbReference type="AGR" id="WB:WBGene00010689"/>
<dbReference type="PaxDb" id="6239-K08H2.2"/>
<dbReference type="IntAct" id="Q21366">
    <property type="interactions" value="1"/>
</dbReference>
<dbReference type="PIR" id="T23514">
    <property type="entry name" value="T23514"/>
</dbReference>
<evidence type="ECO:0000256" key="2">
    <source>
        <dbReference type="SAM" id="MobiDB-lite"/>
    </source>
</evidence>
<evidence type="ECO:0000313" key="5">
    <source>
        <dbReference type="WormBase" id="K08H2.2"/>
    </source>
</evidence>
<dbReference type="GeneID" id="187175"/>
<dbReference type="eggNOG" id="ENOG502T7KV">
    <property type="taxonomic scope" value="Eukaryota"/>
</dbReference>
<feature type="compositionally biased region" description="Basic residues" evidence="2">
    <location>
        <begin position="187"/>
        <end position="200"/>
    </location>
</feature>
<keyword evidence="1" id="KW-0175">Coiled coil</keyword>
<protein>
    <submittedName>
        <fullName evidence="3">S ribonuclease</fullName>
    </submittedName>
</protein>
<gene>
    <name evidence="3" type="ORF">CELE_K08H2.2</name>
    <name evidence="3 5" type="ORF">K08H2.2</name>
</gene>
<feature type="compositionally biased region" description="Basic and acidic residues" evidence="2">
    <location>
        <begin position="176"/>
        <end position="186"/>
    </location>
</feature>
<evidence type="ECO:0000313" key="3">
    <source>
        <dbReference type="EMBL" id="CAA94148.1"/>
    </source>
</evidence>
<dbReference type="PANTHER" id="PTHR36942">
    <property type="entry name" value="PROTEIN CBG10268"/>
    <property type="match status" value="1"/>
</dbReference>
<dbReference type="Bgee" id="WBGene00010689">
    <property type="expression patterns" value="Expressed in embryo and 2 other cell types or tissues"/>
</dbReference>
<dbReference type="OrthoDB" id="5875032at2759"/>